<dbReference type="EMBL" id="JBBPBN010000012">
    <property type="protein sequence ID" value="KAK9027743.1"/>
    <property type="molecule type" value="Genomic_DNA"/>
</dbReference>
<reference evidence="4 5" key="1">
    <citation type="journal article" date="2024" name="G3 (Bethesda)">
        <title>Genome assembly of Hibiscus sabdariffa L. provides insights into metabolisms of medicinal natural products.</title>
        <authorList>
            <person name="Kim T."/>
        </authorList>
    </citation>
    <scope>NUCLEOTIDE SEQUENCE [LARGE SCALE GENOMIC DNA]</scope>
    <source>
        <strain evidence="4">TK-2024</strain>
        <tissue evidence="4">Old leaves</tissue>
    </source>
</reference>
<keyword evidence="2" id="KW-0677">Repeat</keyword>
<accession>A0ABR2SS29</accession>
<dbReference type="PANTHER" id="PTHR47939">
    <property type="entry name" value="MEMBRANE-ASSOCIATED SALT-INDUCIBLE PROTEIN-LIKE"/>
    <property type="match status" value="1"/>
</dbReference>
<evidence type="ECO:0000256" key="3">
    <source>
        <dbReference type="PROSITE-ProRule" id="PRU00708"/>
    </source>
</evidence>
<dbReference type="Pfam" id="PF13041">
    <property type="entry name" value="PPR_2"/>
    <property type="match status" value="1"/>
</dbReference>
<dbReference type="PANTHER" id="PTHR47939:SF2">
    <property type="entry name" value="OS03G0782900 PROTEIN"/>
    <property type="match status" value="1"/>
</dbReference>
<dbReference type="InterPro" id="IPR050667">
    <property type="entry name" value="PPR-containing_protein"/>
</dbReference>
<feature type="repeat" description="PPR" evidence="3">
    <location>
        <begin position="72"/>
        <end position="106"/>
    </location>
</feature>
<comment type="caution">
    <text evidence="4">The sequence shown here is derived from an EMBL/GenBank/DDBJ whole genome shotgun (WGS) entry which is preliminary data.</text>
</comment>
<evidence type="ECO:0008006" key="6">
    <source>
        <dbReference type="Google" id="ProtNLM"/>
    </source>
</evidence>
<keyword evidence="5" id="KW-1185">Reference proteome</keyword>
<feature type="repeat" description="PPR" evidence="3">
    <location>
        <begin position="147"/>
        <end position="181"/>
    </location>
</feature>
<organism evidence="4 5">
    <name type="scientific">Hibiscus sabdariffa</name>
    <name type="common">roselle</name>
    <dbReference type="NCBI Taxonomy" id="183260"/>
    <lineage>
        <taxon>Eukaryota</taxon>
        <taxon>Viridiplantae</taxon>
        <taxon>Streptophyta</taxon>
        <taxon>Embryophyta</taxon>
        <taxon>Tracheophyta</taxon>
        <taxon>Spermatophyta</taxon>
        <taxon>Magnoliopsida</taxon>
        <taxon>eudicotyledons</taxon>
        <taxon>Gunneridae</taxon>
        <taxon>Pentapetalae</taxon>
        <taxon>rosids</taxon>
        <taxon>malvids</taxon>
        <taxon>Malvales</taxon>
        <taxon>Malvaceae</taxon>
        <taxon>Malvoideae</taxon>
        <taxon>Hibiscus</taxon>
    </lineage>
</organism>
<dbReference type="Proteomes" id="UP001396334">
    <property type="component" value="Unassembled WGS sequence"/>
</dbReference>
<dbReference type="InterPro" id="IPR002885">
    <property type="entry name" value="PPR_rpt"/>
</dbReference>
<evidence type="ECO:0000313" key="5">
    <source>
        <dbReference type="Proteomes" id="UP001396334"/>
    </source>
</evidence>
<protein>
    <recommendedName>
        <fullName evidence="6">Pentatricopeptide repeat-containing protein</fullName>
    </recommendedName>
</protein>
<evidence type="ECO:0000256" key="2">
    <source>
        <dbReference type="ARBA" id="ARBA00022737"/>
    </source>
</evidence>
<comment type="similarity">
    <text evidence="1">Belongs to the PPR family. P subfamily.</text>
</comment>
<dbReference type="InterPro" id="IPR011990">
    <property type="entry name" value="TPR-like_helical_dom_sf"/>
</dbReference>
<gene>
    <name evidence="4" type="ORF">V6N11_067566</name>
</gene>
<dbReference type="Gene3D" id="1.25.40.10">
    <property type="entry name" value="Tetratricopeptide repeat domain"/>
    <property type="match status" value="2"/>
</dbReference>
<dbReference type="NCBIfam" id="TIGR00756">
    <property type="entry name" value="PPR"/>
    <property type="match status" value="2"/>
</dbReference>
<name>A0ABR2SS29_9ROSI</name>
<evidence type="ECO:0000313" key="4">
    <source>
        <dbReference type="EMBL" id="KAK9027743.1"/>
    </source>
</evidence>
<dbReference type="Pfam" id="PF12854">
    <property type="entry name" value="PPR_1"/>
    <property type="match status" value="1"/>
</dbReference>
<evidence type="ECO:0000256" key="1">
    <source>
        <dbReference type="ARBA" id="ARBA00007626"/>
    </source>
</evidence>
<sequence>MTQSDCIVFGIDYNRTSRFDLAKHYYFQMFPRGFSLTPFNYSRFISALCSRENDRFSFRGFPSRVKKRRDPDVVTYNLVIDGMCKAGRFDNAVGLWKETAAKGFHPVNKVYCALAVGLCDGGKADSARIGKAQAIKLFMMKNEHEPDLVTYNVLLNYFCNELMLQEAEKLLKNMKRSGIGPDVYSYNQMIKGLRNANKADKAFFCW</sequence>
<proteinExistence type="inferred from homology"/>
<dbReference type="PROSITE" id="PS51375">
    <property type="entry name" value="PPR"/>
    <property type="match status" value="2"/>
</dbReference>